<dbReference type="InterPro" id="IPR006015">
    <property type="entry name" value="Universal_stress_UspA"/>
</dbReference>
<evidence type="ECO:0000259" key="2">
    <source>
        <dbReference type="Pfam" id="PF00582"/>
    </source>
</evidence>
<dbReference type="Gene3D" id="3.40.50.620">
    <property type="entry name" value="HUPs"/>
    <property type="match status" value="1"/>
</dbReference>
<dbReference type="InterPro" id="IPR014729">
    <property type="entry name" value="Rossmann-like_a/b/a_fold"/>
</dbReference>
<evidence type="ECO:0000313" key="3">
    <source>
        <dbReference type="EMBL" id="BEQ16866.1"/>
    </source>
</evidence>
<dbReference type="InterPro" id="IPR006016">
    <property type="entry name" value="UspA"/>
</dbReference>
<gene>
    <name evidence="3" type="ORF">FAK_39320</name>
</gene>
<dbReference type="EMBL" id="AP028679">
    <property type="protein sequence ID" value="BEQ16866.1"/>
    <property type="molecule type" value="Genomic_DNA"/>
</dbReference>
<proteinExistence type="inferred from homology"/>
<reference evidence="4" key="1">
    <citation type="journal article" date="2023" name="Arch. Microbiol.">
        <title>Desulfoferula mesophilus gen. nov. sp. nov., a mesophilic sulfate-reducing bacterium isolated from a brackish lake sediment.</title>
        <authorList>
            <person name="Watanabe T."/>
            <person name="Yabe T."/>
            <person name="Tsuji J.M."/>
            <person name="Fukui M."/>
        </authorList>
    </citation>
    <scope>NUCLEOTIDE SEQUENCE [LARGE SCALE GENOMIC DNA]</scope>
    <source>
        <strain evidence="4">12FAK</strain>
    </source>
</reference>
<dbReference type="CDD" id="cd00293">
    <property type="entry name" value="USP-like"/>
    <property type="match status" value="1"/>
</dbReference>
<organism evidence="3 4">
    <name type="scientific">Desulfoferula mesophila</name>
    <dbReference type="NCBI Taxonomy" id="3058419"/>
    <lineage>
        <taxon>Bacteria</taxon>
        <taxon>Pseudomonadati</taxon>
        <taxon>Thermodesulfobacteriota</taxon>
        <taxon>Desulfarculia</taxon>
        <taxon>Desulfarculales</taxon>
        <taxon>Desulfarculaceae</taxon>
        <taxon>Desulfoferula</taxon>
    </lineage>
</organism>
<dbReference type="PANTHER" id="PTHR46268">
    <property type="entry name" value="STRESS RESPONSE PROTEIN NHAX"/>
    <property type="match status" value="1"/>
</dbReference>
<dbReference type="PRINTS" id="PR01438">
    <property type="entry name" value="UNVRSLSTRESS"/>
</dbReference>
<protein>
    <submittedName>
        <fullName evidence="3">Universal stress protein UspA</fullName>
    </submittedName>
</protein>
<dbReference type="RefSeq" id="WP_338603329.1">
    <property type="nucleotide sequence ID" value="NZ_AP028679.1"/>
</dbReference>
<dbReference type="KEGG" id="dmp:FAK_39320"/>
<feature type="domain" description="UspA" evidence="2">
    <location>
        <begin position="8"/>
        <end position="150"/>
    </location>
</feature>
<dbReference type="SUPFAM" id="SSF52402">
    <property type="entry name" value="Adenine nucleotide alpha hydrolases-like"/>
    <property type="match status" value="1"/>
</dbReference>
<sequence>MPADQMEIKKIVAAIDLSKYSEDTFLHALMLARALGAKLVLLNVIDTRYLDTLAQYDVEGLDRDKIIRETVDAHRESIEKDYLTRSQGVDIEVMFKHGLPWEEVIHAVKEMGTDLLVVGSKGHSDVAGVLFGSVAEKLQRHAPCPVLVVRGPEHMRAAK</sequence>
<name>A0AAU9F175_9BACT</name>
<evidence type="ECO:0000313" key="4">
    <source>
        <dbReference type="Proteomes" id="UP001366166"/>
    </source>
</evidence>
<dbReference type="AlphaFoldDB" id="A0AAU9F175"/>
<dbReference type="Pfam" id="PF00582">
    <property type="entry name" value="Usp"/>
    <property type="match status" value="1"/>
</dbReference>
<dbReference type="Proteomes" id="UP001366166">
    <property type="component" value="Chromosome"/>
</dbReference>
<accession>A0AAU9F175</accession>
<comment type="similarity">
    <text evidence="1">Belongs to the universal stress protein A family.</text>
</comment>
<dbReference type="PANTHER" id="PTHR46268:SF6">
    <property type="entry name" value="UNIVERSAL STRESS PROTEIN UP12"/>
    <property type="match status" value="1"/>
</dbReference>
<evidence type="ECO:0000256" key="1">
    <source>
        <dbReference type="ARBA" id="ARBA00008791"/>
    </source>
</evidence>
<keyword evidence="4" id="KW-1185">Reference proteome</keyword>